<comment type="caution">
    <text evidence="2">The sequence shown here is derived from an EMBL/GenBank/DDBJ whole genome shotgun (WGS) entry which is preliminary data.</text>
</comment>
<gene>
    <name evidence="2" type="ORF">JTE90_009062</name>
</gene>
<dbReference type="Pfam" id="PF00300">
    <property type="entry name" value="His_Phos_1"/>
    <property type="match status" value="1"/>
</dbReference>
<dbReference type="EMBL" id="JAFNEN010000199">
    <property type="protein sequence ID" value="KAG8189917.1"/>
    <property type="molecule type" value="Genomic_DNA"/>
</dbReference>
<dbReference type="InterPro" id="IPR051710">
    <property type="entry name" value="Phosphatase_SH3-domain"/>
</dbReference>
<dbReference type="Proteomes" id="UP000827092">
    <property type="component" value="Unassembled WGS sequence"/>
</dbReference>
<dbReference type="SUPFAM" id="SSF53254">
    <property type="entry name" value="Phosphoglycerate mutase-like"/>
    <property type="match status" value="1"/>
</dbReference>
<evidence type="ECO:0000313" key="3">
    <source>
        <dbReference type="Proteomes" id="UP000827092"/>
    </source>
</evidence>
<organism evidence="2 3">
    <name type="scientific">Oedothorax gibbosus</name>
    <dbReference type="NCBI Taxonomy" id="931172"/>
    <lineage>
        <taxon>Eukaryota</taxon>
        <taxon>Metazoa</taxon>
        <taxon>Ecdysozoa</taxon>
        <taxon>Arthropoda</taxon>
        <taxon>Chelicerata</taxon>
        <taxon>Arachnida</taxon>
        <taxon>Araneae</taxon>
        <taxon>Araneomorphae</taxon>
        <taxon>Entelegynae</taxon>
        <taxon>Araneoidea</taxon>
        <taxon>Linyphiidae</taxon>
        <taxon>Erigoninae</taxon>
        <taxon>Oedothorax</taxon>
    </lineage>
</organism>
<feature type="binding site" evidence="1">
    <location>
        <position position="95"/>
    </location>
    <ligand>
        <name>substrate</name>
    </ligand>
</feature>
<keyword evidence="3" id="KW-1185">Reference proteome</keyword>
<evidence type="ECO:0000313" key="2">
    <source>
        <dbReference type="EMBL" id="KAG8189917.1"/>
    </source>
</evidence>
<dbReference type="GO" id="GO:0016791">
    <property type="term" value="F:phosphatase activity"/>
    <property type="evidence" value="ECO:0007669"/>
    <property type="project" value="UniProtKB-ARBA"/>
</dbReference>
<dbReference type="Gene3D" id="3.40.50.1240">
    <property type="entry name" value="Phosphoglycerate mutase-like"/>
    <property type="match status" value="1"/>
</dbReference>
<evidence type="ECO:0008006" key="4">
    <source>
        <dbReference type="Google" id="ProtNLM"/>
    </source>
</evidence>
<dbReference type="InterPro" id="IPR013078">
    <property type="entry name" value="His_Pase_superF_clade-1"/>
</dbReference>
<evidence type="ECO:0000256" key="1">
    <source>
        <dbReference type="PIRSR" id="PIRSR613078-2"/>
    </source>
</evidence>
<proteinExistence type="predicted"/>
<accession>A0AAV6V1M8</accession>
<dbReference type="AlphaFoldDB" id="A0AAV6V1M8"/>
<reference evidence="2 3" key="1">
    <citation type="journal article" date="2022" name="Nat. Ecol. Evol.">
        <title>A masculinizing supergene underlies an exaggerated male reproductive morph in a spider.</title>
        <authorList>
            <person name="Hendrickx F."/>
            <person name="De Corte Z."/>
            <person name="Sonet G."/>
            <person name="Van Belleghem S.M."/>
            <person name="Kostlbacher S."/>
            <person name="Vangestel C."/>
        </authorList>
    </citation>
    <scope>NUCLEOTIDE SEQUENCE [LARGE SCALE GENOMIC DNA]</scope>
    <source>
        <strain evidence="2">W744_W776</strain>
    </source>
</reference>
<dbReference type="InterPro" id="IPR029033">
    <property type="entry name" value="His_PPase_superfam"/>
</dbReference>
<sequence length="267" mass="30621">MGRQLYIMRHAERADFTFNHGRHGTAWIHKCFDEQDNYIRTNLNMPLSVRKGSPKDYAYDSPLTRIGLLQATFAGEAMKSRNVKFSHVFSSPSLRCMETCRKVLEASDQTHLPIHVEPGLFEWLHWYSSDEMPKWMSPEEMKENGFKVSENYIPVMNETEILGGKETTCEEYYERNFKVASHVLQKYSGNILFVGHSATLDACSRQLVGQQPRSKIGDMLNCITKVSYSAIAVVELISGSQWKLIEPPILPLTHLKNAAFDWKILLD</sequence>
<dbReference type="CDD" id="cd07067">
    <property type="entry name" value="HP_PGM_like"/>
    <property type="match status" value="1"/>
</dbReference>
<protein>
    <recommendedName>
        <fullName evidence="4">Protein UBASH3A-like protein</fullName>
    </recommendedName>
</protein>
<name>A0AAV6V1M8_9ARAC</name>
<dbReference type="PANTHER" id="PTHR16469:SF27">
    <property type="entry name" value="UBIQUITIN-ASSOCIATED AND SH3 DOMAIN-CONTAINING BA-RELATED"/>
    <property type="match status" value="1"/>
</dbReference>
<dbReference type="PANTHER" id="PTHR16469">
    <property type="entry name" value="UBIQUITIN-ASSOCIATED AND SH3 DOMAIN-CONTAINING BA-RELATED"/>
    <property type="match status" value="1"/>
</dbReference>